<dbReference type="AlphaFoldDB" id="A0A1H9AU75"/>
<evidence type="ECO:0000256" key="4">
    <source>
        <dbReference type="ARBA" id="ARBA00022989"/>
    </source>
</evidence>
<dbReference type="Proteomes" id="UP000199427">
    <property type="component" value="Unassembled WGS sequence"/>
</dbReference>
<keyword evidence="4 6" id="KW-1133">Transmembrane helix</keyword>
<sequence>MNTGLLLIFMVLIGALIGGMTNFLAIKMLFRPYEAVYIGKFKLPFTPGLIPKRRAELAEQLGRVVTDYLVTSDALEQKVLEPDFQQKISVMINQQIDQMIDHGYTLQDLILKINPNFKASDLEQELEQTFEKKIKRIYEKNKHLTISEVLPNELHEVIESQLPEFTSYVIQQIDQYLTSEEGQRKISESASKFLQTQGFLGNMVSSYLGEDGLAEKITPAIKMFLSSNETHESIQKLLEKEWIKFKEKDLESIRELAINIDLEERIAHYISNELNIKNYLEQPIGELFEDQMAKLKEEWVPKVVEFAFQKLSLQMSTLLEQLNLFDLVKQEVETFDVSRIERLVLEITKREMNMITYLGALLGGFIGLIQGVLVLLIT</sequence>
<comment type="similarity">
    <text evidence="2">Belongs to the UPF0754 family.</text>
</comment>
<name>A0A1H9AU75_9BACI</name>
<dbReference type="InterPro" id="IPR007383">
    <property type="entry name" value="DUF445"/>
</dbReference>
<dbReference type="STRING" id="571933.SAMN05216362_10346"/>
<reference evidence="7 8" key="1">
    <citation type="submission" date="2016-10" db="EMBL/GenBank/DDBJ databases">
        <authorList>
            <person name="de Groot N.N."/>
        </authorList>
    </citation>
    <scope>NUCLEOTIDE SEQUENCE [LARGE SCALE GENOMIC DNA]</scope>
    <source>
        <strain evidence="7 8">DSM 21633</strain>
    </source>
</reference>
<gene>
    <name evidence="7" type="ORF">SAMN05216362_10346</name>
</gene>
<dbReference type="RefSeq" id="WP_091772458.1">
    <property type="nucleotide sequence ID" value="NZ_FOES01000003.1"/>
</dbReference>
<evidence type="ECO:0000256" key="2">
    <source>
        <dbReference type="ARBA" id="ARBA00008053"/>
    </source>
</evidence>
<evidence type="ECO:0000256" key="5">
    <source>
        <dbReference type="ARBA" id="ARBA00023136"/>
    </source>
</evidence>
<dbReference type="PANTHER" id="PTHR35791:SF1">
    <property type="entry name" value="UPF0754 MEMBRANE PROTEIN YHEB"/>
    <property type="match status" value="1"/>
</dbReference>
<evidence type="ECO:0000256" key="6">
    <source>
        <dbReference type="SAM" id="Phobius"/>
    </source>
</evidence>
<keyword evidence="8" id="KW-1185">Reference proteome</keyword>
<proteinExistence type="inferred from homology"/>
<comment type="subcellular location">
    <subcellularLocation>
        <location evidence="1">Endomembrane system</location>
    </subcellularLocation>
</comment>
<organism evidence="7 8">
    <name type="scientific">Piscibacillus halophilus</name>
    <dbReference type="NCBI Taxonomy" id="571933"/>
    <lineage>
        <taxon>Bacteria</taxon>
        <taxon>Bacillati</taxon>
        <taxon>Bacillota</taxon>
        <taxon>Bacilli</taxon>
        <taxon>Bacillales</taxon>
        <taxon>Bacillaceae</taxon>
        <taxon>Piscibacillus</taxon>
    </lineage>
</organism>
<feature type="transmembrane region" description="Helical" evidence="6">
    <location>
        <begin position="6"/>
        <end position="30"/>
    </location>
</feature>
<evidence type="ECO:0000313" key="8">
    <source>
        <dbReference type="Proteomes" id="UP000199427"/>
    </source>
</evidence>
<accession>A0A1H9AU75</accession>
<feature type="transmembrane region" description="Helical" evidence="6">
    <location>
        <begin position="355"/>
        <end position="377"/>
    </location>
</feature>
<protein>
    <submittedName>
        <fullName evidence="7">Uncharacterized membrane protein YheB, UPF0754 family</fullName>
    </submittedName>
</protein>
<dbReference type="Pfam" id="PF04286">
    <property type="entry name" value="DUF445"/>
    <property type="match status" value="1"/>
</dbReference>
<evidence type="ECO:0000256" key="1">
    <source>
        <dbReference type="ARBA" id="ARBA00004308"/>
    </source>
</evidence>
<evidence type="ECO:0000313" key="7">
    <source>
        <dbReference type="EMBL" id="SEP80037.1"/>
    </source>
</evidence>
<evidence type="ECO:0000256" key="3">
    <source>
        <dbReference type="ARBA" id="ARBA00022692"/>
    </source>
</evidence>
<dbReference type="OrthoDB" id="9787430at2"/>
<keyword evidence="3 6" id="KW-0812">Transmembrane</keyword>
<dbReference type="PANTHER" id="PTHR35791">
    <property type="entry name" value="UPF0754 MEMBRANE PROTEIN YHEB"/>
    <property type="match status" value="1"/>
</dbReference>
<dbReference type="EMBL" id="FOES01000003">
    <property type="protein sequence ID" value="SEP80037.1"/>
    <property type="molecule type" value="Genomic_DNA"/>
</dbReference>
<dbReference type="GO" id="GO:0012505">
    <property type="term" value="C:endomembrane system"/>
    <property type="evidence" value="ECO:0007669"/>
    <property type="project" value="UniProtKB-SubCell"/>
</dbReference>
<keyword evidence="5 6" id="KW-0472">Membrane</keyword>